<protein>
    <submittedName>
        <fullName evidence="2">Uncharacterized protein</fullName>
    </submittedName>
</protein>
<keyword evidence="3" id="KW-1185">Reference proteome</keyword>
<dbReference type="InParanoid" id="A0A409W334"/>
<sequence>MGTHEVELPDTRIAQKLSLTKLDPPSVQESLPPHTYLPELSESVINMINIIKYLLKELITSLASWGPQLFSPHPKWALKRNPGPGAKKPYAISPSPAEG</sequence>
<proteinExistence type="predicted"/>
<dbReference type="EMBL" id="NHYE01005434">
    <property type="protein sequence ID" value="PPQ72892.1"/>
    <property type="molecule type" value="Genomic_DNA"/>
</dbReference>
<evidence type="ECO:0000313" key="2">
    <source>
        <dbReference type="EMBL" id="PPQ72892.1"/>
    </source>
</evidence>
<evidence type="ECO:0000313" key="3">
    <source>
        <dbReference type="Proteomes" id="UP000284706"/>
    </source>
</evidence>
<name>A0A409W334_9AGAR</name>
<dbReference type="AlphaFoldDB" id="A0A409W334"/>
<comment type="caution">
    <text evidence="2">The sequence shown here is derived from an EMBL/GenBank/DDBJ whole genome shotgun (WGS) entry which is preliminary data.</text>
</comment>
<accession>A0A409W334</accession>
<reference evidence="2 3" key="1">
    <citation type="journal article" date="2018" name="Evol. Lett.">
        <title>Horizontal gene cluster transfer increased hallucinogenic mushroom diversity.</title>
        <authorList>
            <person name="Reynolds H.T."/>
            <person name="Vijayakumar V."/>
            <person name="Gluck-Thaler E."/>
            <person name="Korotkin H.B."/>
            <person name="Matheny P.B."/>
            <person name="Slot J.C."/>
        </authorList>
    </citation>
    <scope>NUCLEOTIDE SEQUENCE [LARGE SCALE GENOMIC DNA]</scope>
    <source>
        <strain evidence="2 3">SRW20</strain>
    </source>
</reference>
<feature type="region of interest" description="Disordered" evidence="1">
    <location>
        <begin position="75"/>
        <end position="99"/>
    </location>
</feature>
<gene>
    <name evidence="2" type="ORF">CVT26_003514</name>
</gene>
<dbReference type="Proteomes" id="UP000284706">
    <property type="component" value="Unassembled WGS sequence"/>
</dbReference>
<organism evidence="2 3">
    <name type="scientific">Gymnopilus dilepis</name>
    <dbReference type="NCBI Taxonomy" id="231916"/>
    <lineage>
        <taxon>Eukaryota</taxon>
        <taxon>Fungi</taxon>
        <taxon>Dikarya</taxon>
        <taxon>Basidiomycota</taxon>
        <taxon>Agaricomycotina</taxon>
        <taxon>Agaricomycetes</taxon>
        <taxon>Agaricomycetidae</taxon>
        <taxon>Agaricales</taxon>
        <taxon>Agaricineae</taxon>
        <taxon>Hymenogastraceae</taxon>
        <taxon>Gymnopilus</taxon>
    </lineage>
</organism>
<evidence type="ECO:0000256" key="1">
    <source>
        <dbReference type="SAM" id="MobiDB-lite"/>
    </source>
</evidence>